<dbReference type="InterPro" id="IPR022385">
    <property type="entry name" value="Rhs_assc_core"/>
</dbReference>
<gene>
    <name evidence="2" type="ORF">C5467_23425</name>
</gene>
<sequence length="180" mass="20254">MFNKSELYHNRFRYYGLKTEQYLTPDPIGLEGGLNLYAYVHNPVSWIDPLGLAGCPGAKPNYQGVSRKDAFRAAKRDAEIPMNQHPNAIKEVPLTDMNKHQIMDANYNPILTREYHFARPDGSKITIQEHSAGHIYGPSGTLGNQGPHFNIRPLDPIDGNAARNGKVPGTSEHYEFPRRL</sequence>
<dbReference type="PANTHER" id="PTHR32305:SF15">
    <property type="entry name" value="PROTEIN RHSA-RELATED"/>
    <property type="match status" value="1"/>
</dbReference>
<protein>
    <recommendedName>
        <fullName evidence="1">HNH/Endo VII superfamily nuclease toxins domain-containing protein</fullName>
    </recommendedName>
</protein>
<dbReference type="EMBL" id="PUJY01000091">
    <property type="protein sequence ID" value="TDB43258.1"/>
    <property type="molecule type" value="Genomic_DNA"/>
</dbReference>
<evidence type="ECO:0000313" key="3">
    <source>
        <dbReference type="Proteomes" id="UP000295598"/>
    </source>
</evidence>
<comment type="caution">
    <text evidence="2">The sequence shown here is derived from an EMBL/GenBank/DDBJ whole genome shotgun (WGS) entry which is preliminary data.</text>
</comment>
<dbReference type="Proteomes" id="UP000295598">
    <property type="component" value="Unassembled WGS sequence"/>
</dbReference>
<dbReference type="Pfam" id="PF15657">
    <property type="entry name" value="Tox-HNH-EHHH"/>
    <property type="match status" value="1"/>
</dbReference>
<evidence type="ECO:0000259" key="1">
    <source>
        <dbReference type="Pfam" id="PF15657"/>
    </source>
</evidence>
<evidence type="ECO:0000313" key="2">
    <source>
        <dbReference type="EMBL" id="TDB43258.1"/>
    </source>
</evidence>
<name>A0A4R4IRC2_9GAMM</name>
<dbReference type="Gene3D" id="2.180.10.10">
    <property type="entry name" value="RHS repeat-associated core"/>
    <property type="match status" value="1"/>
</dbReference>
<feature type="domain" description="HNH/Endo VII superfamily nuclease toxins" evidence="1">
    <location>
        <begin position="101"/>
        <end position="176"/>
    </location>
</feature>
<organism evidence="2 3">
    <name type="scientific">Photorhabdus khanii subsp. guanajuatensis</name>
    <dbReference type="NCBI Taxonomy" id="2100166"/>
    <lineage>
        <taxon>Bacteria</taxon>
        <taxon>Pseudomonadati</taxon>
        <taxon>Pseudomonadota</taxon>
        <taxon>Gammaproteobacteria</taxon>
        <taxon>Enterobacterales</taxon>
        <taxon>Morganellaceae</taxon>
        <taxon>Photorhabdus</taxon>
    </lineage>
</organism>
<dbReference type="NCBIfam" id="TIGR03696">
    <property type="entry name" value="Rhs_assc_core"/>
    <property type="match status" value="1"/>
</dbReference>
<reference evidence="2 3" key="1">
    <citation type="journal article" date="2019" name="Int. J. Syst. Evol. Microbiol.">
        <title>Photorhabdus khanii subsp. guanajuatensis subsp. nov., isolated from Heterorhabditis atacamensis, and Photorhabdus luminescens subsp. mexicana subsp. nov., isolated from Heterorhabditis mexicana entomopathogenic nematodes.</title>
        <authorList>
            <person name="Machado R.A.R."/>
            <person name="Bruno P."/>
            <person name="Arce C.C.M."/>
            <person name="Liechti N."/>
            <person name="Kohler A."/>
            <person name="Bernal J."/>
            <person name="Bruggmann R."/>
            <person name="Turlings T.C.J."/>
        </authorList>
    </citation>
    <scope>NUCLEOTIDE SEQUENCE [LARGE SCALE GENOMIC DNA]</scope>
    <source>
        <strain evidence="2 3">MEX20-17</strain>
    </source>
</reference>
<dbReference type="InterPro" id="IPR028048">
    <property type="entry name" value="Tox-HNH-EHHH"/>
</dbReference>
<dbReference type="AlphaFoldDB" id="A0A4R4IRC2"/>
<proteinExistence type="predicted"/>
<dbReference type="PANTHER" id="PTHR32305">
    <property type="match status" value="1"/>
</dbReference>
<dbReference type="InterPro" id="IPR050708">
    <property type="entry name" value="T6SS_VgrG/RHS"/>
</dbReference>
<accession>A0A4R4IRC2</accession>